<evidence type="ECO:0000256" key="1">
    <source>
        <dbReference type="SAM" id="MobiDB-lite"/>
    </source>
</evidence>
<accession>R0K2M2</accession>
<evidence type="ECO:0000313" key="3">
    <source>
        <dbReference type="Proteomes" id="UP000296049"/>
    </source>
</evidence>
<protein>
    <submittedName>
        <fullName evidence="2">Uncharacterized protein</fullName>
    </submittedName>
</protein>
<proteinExistence type="predicted"/>
<reference evidence="3" key="1">
    <citation type="journal article" date="2013" name="Nat. Genet.">
        <title>The duck genome and transcriptome provide insight into an avian influenza virus reservoir species.</title>
        <authorList>
            <person name="Huang Y."/>
            <person name="Li Y."/>
            <person name="Burt D.W."/>
            <person name="Chen H."/>
            <person name="Zhang Y."/>
            <person name="Qian W."/>
            <person name="Kim H."/>
            <person name="Gan S."/>
            <person name="Zhao Y."/>
            <person name="Li J."/>
            <person name="Yi K."/>
            <person name="Feng H."/>
            <person name="Zhu P."/>
            <person name="Li B."/>
            <person name="Liu Q."/>
            <person name="Fairley S."/>
            <person name="Magor K.E."/>
            <person name="Du Z."/>
            <person name="Hu X."/>
            <person name="Goodman L."/>
            <person name="Tafer H."/>
            <person name="Vignal A."/>
            <person name="Lee T."/>
            <person name="Kim K.W."/>
            <person name="Sheng Z."/>
            <person name="An Y."/>
            <person name="Searle S."/>
            <person name="Herrero J."/>
            <person name="Groenen M.A."/>
            <person name="Crooijmans R.P."/>
            <person name="Faraut T."/>
            <person name="Cai Q."/>
            <person name="Webster R.G."/>
            <person name="Aldridge J.R."/>
            <person name="Warren W.C."/>
            <person name="Bartschat S."/>
            <person name="Kehr S."/>
            <person name="Marz M."/>
            <person name="Stadler P.F."/>
            <person name="Smith J."/>
            <person name="Kraus R.H."/>
            <person name="Zhao Y."/>
            <person name="Ren L."/>
            <person name="Fei J."/>
            <person name="Morisson M."/>
            <person name="Kaiser P."/>
            <person name="Griffin D.K."/>
            <person name="Rao M."/>
            <person name="Pitel F."/>
            <person name="Wang J."/>
            <person name="Li N."/>
        </authorList>
    </citation>
    <scope>NUCLEOTIDE SEQUENCE [LARGE SCALE GENOMIC DNA]</scope>
</reference>
<sequence length="189" mass="21713">MGFVPRRDQPPNRGRCSSFDEEGLTSPFPTLVSVLLYLLDNTSPVSSLALISRITLLAKRCDRSVYIVNKTITLRTREISKLRHRTFLTKSRCHLSLRYRRTSQELTKLTTVGTLVICFATLSGARRIYEDELFTRSSSCARELRTLTTHDNAELKNSQGWLEQLRIQQRFHRLQRFGGLGRLGSPSWP</sequence>
<name>R0K2M2_ANAPL</name>
<feature type="compositionally biased region" description="Basic and acidic residues" evidence="1">
    <location>
        <begin position="1"/>
        <end position="10"/>
    </location>
</feature>
<keyword evidence="3" id="KW-1185">Reference proteome</keyword>
<gene>
    <name evidence="2" type="ORF">Anapl_00031</name>
</gene>
<evidence type="ECO:0000313" key="2">
    <source>
        <dbReference type="EMBL" id="EOB03852.1"/>
    </source>
</evidence>
<dbReference type="AlphaFoldDB" id="R0K2M2"/>
<feature type="region of interest" description="Disordered" evidence="1">
    <location>
        <begin position="1"/>
        <end position="21"/>
    </location>
</feature>
<organism evidence="2 3">
    <name type="scientific">Anas platyrhynchos</name>
    <name type="common">Mallard</name>
    <name type="synonym">Anas boschas</name>
    <dbReference type="NCBI Taxonomy" id="8839"/>
    <lineage>
        <taxon>Eukaryota</taxon>
        <taxon>Metazoa</taxon>
        <taxon>Chordata</taxon>
        <taxon>Craniata</taxon>
        <taxon>Vertebrata</taxon>
        <taxon>Euteleostomi</taxon>
        <taxon>Archelosauria</taxon>
        <taxon>Archosauria</taxon>
        <taxon>Dinosauria</taxon>
        <taxon>Saurischia</taxon>
        <taxon>Theropoda</taxon>
        <taxon>Coelurosauria</taxon>
        <taxon>Aves</taxon>
        <taxon>Neognathae</taxon>
        <taxon>Galloanserae</taxon>
        <taxon>Anseriformes</taxon>
        <taxon>Anatidae</taxon>
        <taxon>Anatinae</taxon>
        <taxon>Anas</taxon>
    </lineage>
</organism>
<dbReference type="Proteomes" id="UP000296049">
    <property type="component" value="Unassembled WGS sequence"/>
</dbReference>
<dbReference type="EMBL" id="KB742833">
    <property type="protein sequence ID" value="EOB03852.1"/>
    <property type="molecule type" value="Genomic_DNA"/>
</dbReference>